<comment type="cofactor">
    <cofactor evidence="1">
        <name>pyridoxal 5'-phosphate</name>
        <dbReference type="ChEBI" id="CHEBI:597326"/>
    </cofactor>
</comment>
<feature type="non-terminal residue" evidence="4">
    <location>
        <position position="198"/>
    </location>
</feature>
<feature type="non-terminal residue" evidence="4">
    <location>
        <position position="1"/>
    </location>
</feature>
<feature type="domain" description="Orn/DAP/Arg decarboxylase 2 N-terminal" evidence="3">
    <location>
        <begin position="20"/>
        <end position="144"/>
    </location>
</feature>
<dbReference type="InterPro" id="IPR022644">
    <property type="entry name" value="De-COase2_N"/>
</dbReference>
<dbReference type="GO" id="GO:0009089">
    <property type="term" value="P:lysine biosynthetic process via diaminopimelate"/>
    <property type="evidence" value="ECO:0007669"/>
    <property type="project" value="TreeGrafter"/>
</dbReference>
<gene>
    <name evidence="4" type="ORF">S01H1_82170</name>
</gene>
<dbReference type="SUPFAM" id="SSF51419">
    <property type="entry name" value="PLP-binding barrel"/>
    <property type="match status" value="1"/>
</dbReference>
<proteinExistence type="predicted"/>
<keyword evidence="2" id="KW-0663">Pyridoxal phosphate</keyword>
<dbReference type="GO" id="GO:0008836">
    <property type="term" value="F:diaminopimelate decarboxylase activity"/>
    <property type="evidence" value="ECO:0007669"/>
    <property type="project" value="TreeGrafter"/>
</dbReference>
<comment type="caution">
    <text evidence="4">The sequence shown here is derived from an EMBL/GenBank/DDBJ whole genome shotgun (WGS) entry which is preliminary data.</text>
</comment>
<accession>X0XXJ0</accession>
<evidence type="ECO:0000256" key="1">
    <source>
        <dbReference type="ARBA" id="ARBA00001933"/>
    </source>
</evidence>
<reference evidence="4" key="1">
    <citation type="journal article" date="2014" name="Front. Microbiol.">
        <title>High frequency of phylogenetically diverse reductive dehalogenase-homologous genes in deep subseafloor sedimentary metagenomes.</title>
        <authorList>
            <person name="Kawai M."/>
            <person name="Futagami T."/>
            <person name="Toyoda A."/>
            <person name="Takaki Y."/>
            <person name="Nishi S."/>
            <person name="Hori S."/>
            <person name="Arai W."/>
            <person name="Tsubouchi T."/>
            <person name="Morono Y."/>
            <person name="Uchiyama I."/>
            <person name="Ito T."/>
            <person name="Fujiyama A."/>
            <person name="Inagaki F."/>
            <person name="Takami H."/>
        </authorList>
    </citation>
    <scope>NUCLEOTIDE SEQUENCE</scope>
    <source>
        <strain evidence="4">Expedition CK06-06</strain>
    </source>
</reference>
<dbReference type="Pfam" id="PF02784">
    <property type="entry name" value="Orn_Arg_deC_N"/>
    <property type="match status" value="1"/>
</dbReference>
<evidence type="ECO:0000256" key="2">
    <source>
        <dbReference type="ARBA" id="ARBA00022898"/>
    </source>
</evidence>
<dbReference type="InterPro" id="IPR029066">
    <property type="entry name" value="PLP-binding_barrel"/>
</dbReference>
<dbReference type="EMBL" id="BARS01055683">
    <property type="protein sequence ID" value="GAG48045.1"/>
    <property type="molecule type" value="Genomic_DNA"/>
</dbReference>
<dbReference type="Gene3D" id="3.20.20.10">
    <property type="entry name" value="Alanine racemase"/>
    <property type="match status" value="1"/>
</dbReference>
<dbReference type="PANTHER" id="PTHR43727:SF2">
    <property type="entry name" value="GROUP IV DECARBOXYLASE"/>
    <property type="match status" value="1"/>
</dbReference>
<name>X0XXJ0_9ZZZZ</name>
<dbReference type="PANTHER" id="PTHR43727">
    <property type="entry name" value="DIAMINOPIMELATE DECARBOXYLASE"/>
    <property type="match status" value="1"/>
</dbReference>
<protein>
    <recommendedName>
        <fullName evidence="3">Orn/DAP/Arg decarboxylase 2 N-terminal domain-containing protein</fullName>
    </recommendedName>
</protein>
<dbReference type="AlphaFoldDB" id="X0XXJ0"/>
<evidence type="ECO:0000313" key="4">
    <source>
        <dbReference type="EMBL" id="GAG48045.1"/>
    </source>
</evidence>
<sequence>CDTVDLVNEFGSPVFVLSEDQLRRNVRRFQDAFQAGWPDGPLKVLPAAKANWISAAQRNLAVEGCGCDIYSPGELSVALDAGFDPQLISVNGVPKDEQHINRCVRQGVRITIDSLEELDYIEKAASELGRTTQVRLRLKPPVSDFIDHSDFSAEGLVPTDIAAMVYKGGLVFEDVVALGSRILDMENVELVGFHEHHG</sequence>
<organism evidence="4">
    <name type="scientific">marine sediment metagenome</name>
    <dbReference type="NCBI Taxonomy" id="412755"/>
    <lineage>
        <taxon>unclassified sequences</taxon>
        <taxon>metagenomes</taxon>
        <taxon>ecological metagenomes</taxon>
    </lineage>
</organism>
<evidence type="ECO:0000259" key="3">
    <source>
        <dbReference type="Pfam" id="PF02784"/>
    </source>
</evidence>